<protein>
    <recommendedName>
        <fullName evidence="10">Mitochondrial carrier</fullName>
    </recommendedName>
</protein>
<feature type="transmembrane region" description="Helical" evidence="7">
    <location>
        <begin position="170"/>
        <end position="194"/>
    </location>
</feature>
<dbReference type="KEGG" id="mrr:Moror_12363"/>
<dbReference type="HOGENOM" id="CLU_044884_0_0_1"/>
<accession>V2XTK0</accession>
<evidence type="ECO:0000256" key="4">
    <source>
        <dbReference type="ARBA" id="ARBA00023136"/>
    </source>
</evidence>
<dbReference type="Gene3D" id="1.50.40.10">
    <property type="entry name" value="Mitochondrial carrier domain"/>
    <property type="match status" value="1"/>
</dbReference>
<evidence type="ECO:0000256" key="7">
    <source>
        <dbReference type="SAM" id="Phobius"/>
    </source>
</evidence>
<evidence type="ECO:0000256" key="6">
    <source>
        <dbReference type="RuleBase" id="RU000488"/>
    </source>
</evidence>
<dbReference type="STRING" id="1381753.V2XTK0"/>
<keyword evidence="9" id="KW-1185">Reference proteome</keyword>
<dbReference type="Proteomes" id="UP000017559">
    <property type="component" value="Unassembled WGS sequence"/>
</dbReference>
<evidence type="ECO:0000313" key="9">
    <source>
        <dbReference type="Proteomes" id="UP000017559"/>
    </source>
</evidence>
<sequence>MLTSAAQISTLLGGLPLFTILELTVGLSGVLLRYRVHYEQKSDRFGVTTGLRNQLSGMLSFIGMGLKIRRIEGWSGLYKGLFARNLEICLAALAFNYSFGRHPAAPGFLLASFAPQFDLQQCAMYVFIVTAVAVPMRVFITRATVTPYRLSDASTVFRVLLSPTERQDLVLLYFIPGLVAAIGIHTILTLYAAITINHLMLPLLSYSRRKLTRLLSVIGYYALVSLSRAALTPFDVIATRLALQRRSDEKESLDDVELSGQSNGSVPLFAPTTESLVRLREDSGLEAYKGFIDCWNKIRNEEGDAALFRGWLGSIAQQFWL</sequence>
<dbReference type="Pfam" id="PF00153">
    <property type="entry name" value="Mito_carr"/>
    <property type="match status" value="1"/>
</dbReference>
<feature type="repeat" description="Solcar" evidence="5">
    <location>
        <begin position="211"/>
        <end position="321"/>
    </location>
</feature>
<keyword evidence="3 7" id="KW-1133">Transmembrane helix</keyword>
<comment type="similarity">
    <text evidence="6">Belongs to the mitochondrial carrier (TC 2.A.29) family.</text>
</comment>
<comment type="caution">
    <text evidence="8">The sequence shown here is derived from an EMBL/GenBank/DDBJ whole genome shotgun (WGS) entry which is preliminary data.</text>
</comment>
<reference evidence="8 9" key="1">
    <citation type="journal article" date="2014" name="BMC Genomics">
        <title>Genome and secretome analysis of the hemibiotrophic fungal pathogen, Moniliophthora roreri, which causes frosty pod rot disease of cacao: mechanisms of the biotrophic and necrotrophic phases.</title>
        <authorList>
            <person name="Meinhardt L.W."/>
            <person name="Costa G.G.L."/>
            <person name="Thomazella D.P.T."/>
            <person name="Teixeira P.J.P.L."/>
            <person name="Carazzolle M.F."/>
            <person name="Schuster S.C."/>
            <person name="Carlson J.E."/>
            <person name="Guiltinan M.J."/>
            <person name="Mieczkowski P."/>
            <person name="Farmer A."/>
            <person name="Ramaraj T."/>
            <person name="Crozier J."/>
            <person name="Davis R.E."/>
            <person name="Shao J."/>
            <person name="Melnick R.L."/>
            <person name="Pereira G.A.G."/>
            <person name="Bailey B.A."/>
        </authorList>
    </citation>
    <scope>NUCLEOTIDE SEQUENCE [LARGE SCALE GENOMIC DNA]</scope>
    <source>
        <strain evidence="8 9">MCA 2997</strain>
    </source>
</reference>
<dbReference type="AlphaFoldDB" id="V2XTK0"/>
<gene>
    <name evidence="8" type="ORF">Moror_12363</name>
</gene>
<dbReference type="SUPFAM" id="SSF103506">
    <property type="entry name" value="Mitochondrial carrier"/>
    <property type="match status" value="1"/>
</dbReference>
<comment type="subcellular location">
    <subcellularLocation>
        <location evidence="1">Membrane</location>
        <topology evidence="1">Multi-pass membrane protein</topology>
    </subcellularLocation>
</comment>
<evidence type="ECO:0000256" key="1">
    <source>
        <dbReference type="ARBA" id="ARBA00004141"/>
    </source>
</evidence>
<evidence type="ECO:0000256" key="5">
    <source>
        <dbReference type="PROSITE-ProRule" id="PRU00282"/>
    </source>
</evidence>
<dbReference type="OrthoDB" id="21292at2759"/>
<evidence type="ECO:0008006" key="10">
    <source>
        <dbReference type="Google" id="ProtNLM"/>
    </source>
</evidence>
<feature type="transmembrane region" description="Helical" evidence="7">
    <location>
        <begin position="12"/>
        <end position="34"/>
    </location>
</feature>
<dbReference type="EMBL" id="AWSO01000059">
    <property type="protein sequence ID" value="ESK95865.1"/>
    <property type="molecule type" value="Genomic_DNA"/>
</dbReference>
<feature type="transmembrane region" description="Helical" evidence="7">
    <location>
        <begin position="214"/>
        <end position="231"/>
    </location>
</feature>
<evidence type="ECO:0000256" key="3">
    <source>
        <dbReference type="ARBA" id="ARBA00022989"/>
    </source>
</evidence>
<dbReference type="GO" id="GO:0016020">
    <property type="term" value="C:membrane"/>
    <property type="evidence" value="ECO:0007669"/>
    <property type="project" value="UniProtKB-SubCell"/>
</dbReference>
<evidence type="ECO:0000256" key="2">
    <source>
        <dbReference type="ARBA" id="ARBA00022692"/>
    </source>
</evidence>
<feature type="transmembrane region" description="Helical" evidence="7">
    <location>
        <begin position="122"/>
        <end position="140"/>
    </location>
</feature>
<evidence type="ECO:0000313" key="8">
    <source>
        <dbReference type="EMBL" id="ESK95865.1"/>
    </source>
</evidence>
<organism evidence="8 9">
    <name type="scientific">Moniliophthora roreri (strain MCA 2997)</name>
    <name type="common">Cocoa frosty pod rot fungus</name>
    <name type="synonym">Crinipellis roreri</name>
    <dbReference type="NCBI Taxonomy" id="1381753"/>
    <lineage>
        <taxon>Eukaryota</taxon>
        <taxon>Fungi</taxon>
        <taxon>Dikarya</taxon>
        <taxon>Basidiomycota</taxon>
        <taxon>Agaricomycotina</taxon>
        <taxon>Agaricomycetes</taxon>
        <taxon>Agaricomycetidae</taxon>
        <taxon>Agaricales</taxon>
        <taxon>Marasmiineae</taxon>
        <taxon>Marasmiaceae</taxon>
        <taxon>Moniliophthora</taxon>
    </lineage>
</organism>
<proteinExistence type="inferred from homology"/>
<keyword evidence="2 5" id="KW-0812">Transmembrane</keyword>
<dbReference type="InterPro" id="IPR023395">
    <property type="entry name" value="MCP_dom_sf"/>
</dbReference>
<dbReference type="PROSITE" id="PS50920">
    <property type="entry name" value="SOLCAR"/>
    <property type="match status" value="1"/>
</dbReference>
<keyword evidence="6" id="KW-0813">Transport</keyword>
<dbReference type="InterPro" id="IPR018108">
    <property type="entry name" value="MCP_transmembrane"/>
</dbReference>
<name>V2XTK0_MONRO</name>
<keyword evidence="4 5" id="KW-0472">Membrane</keyword>